<dbReference type="Pfam" id="PF03171">
    <property type="entry name" value="2OG-FeII_Oxy"/>
    <property type="match status" value="1"/>
</dbReference>
<keyword evidence="5" id="KW-1185">Reference proteome</keyword>
<dbReference type="Pfam" id="PF14226">
    <property type="entry name" value="DIOX_N"/>
    <property type="match status" value="1"/>
</dbReference>
<dbReference type="InterPro" id="IPR005123">
    <property type="entry name" value="Oxoglu/Fe-dep_dioxygenase_dom"/>
</dbReference>
<dbReference type="SUPFAM" id="SSF51197">
    <property type="entry name" value="Clavaminate synthase-like"/>
    <property type="match status" value="1"/>
</dbReference>
<protein>
    <submittedName>
        <fullName evidence="6">Gibberellin 20 oxidase 1-like</fullName>
    </submittedName>
</protein>
<evidence type="ECO:0000256" key="3">
    <source>
        <dbReference type="RuleBase" id="RU003682"/>
    </source>
</evidence>
<dbReference type="InterPro" id="IPR050231">
    <property type="entry name" value="Iron_ascorbate_oxido_reductase"/>
</dbReference>
<keyword evidence="1 3" id="KW-0479">Metal-binding</keyword>
<comment type="similarity">
    <text evidence="3">Belongs to the iron/ascorbate-dependent oxidoreductase family.</text>
</comment>
<dbReference type="GeneID" id="110781943"/>
<reference evidence="6" key="2">
    <citation type="submission" date="2025-08" db="UniProtKB">
        <authorList>
            <consortium name="RefSeq"/>
        </authorList>
    </citation>
    <scope>IDENTIFICATION</scope>
    <source>
        <tissue evidence="6">Leaf</tissue>
    </source>
</reference>
<dbReference type="GO" id="GO:0046872">
    <property type="term" value="F:metal ion binding"/>
    <property type="evidence" value="ECO:0007669"/>
    <property type="project" value="UniProtKB-KW"/>
</dbReference>
<dbReference type="InterPro" id="IPR044861">
    <property type="entry name" value="IPNS-like_FE2OG_OXY"/>
</dbReference>
<keyword evidence="3" id="KW-0560">Oxidoreductase</keyword>
<organism evidence="5 6">
    <name type="scientific">Spinacia oleracea</name>
    <name type="common">Spinach</name>
    <dbReference type="NCBI Taxonomy" id="3562"/>
    <lineage>
        <taxon>Eukaryota</taxon>
        <taxon>Viridiplantae</taxon>
        <taxon>Streptophyta</taxon>
        <taxon>Embryophyta</taxon>
        <taxon>Tracheophyta</taxon>
        <taxon>Spermatophyta</taxon>
        <taxon>Magnoliopsida</taxon>
        <taxon>eudicotyledons</taxon>
        <taxon>Gunneridae</taxon>
        <taxon>Pentapetalae</taxon>
        <taxon>Caryophyllales</taxon>
        <taxon>Chenopodiaceae</taxon>
        <taxon>Chenopodioideae</taxon>
        <taxon>Anserineae</taxon>
        <taxon>Spinacia</taxon>
    </lineage>
</organism>
<evidence type="ECO:0000313" key="5">
    <source>
        <dbReference type="Proteomes" id="UP000813463"/>
    </source>
</evidence>
<dbReference type="GO" id="GO:0009686">
    <property type="term" value="P:gibberellin biosynthetic process"/>
    <property type="evidence" value="ECO:0000318"/>
    <property type="project" value="GO_Central"/>
</dbReference>
<dbReference type="Proteomes" id="UP000813463">
    <property type="component" value="Chromosome 2"/>
</dbReference>
<dbReference type="RefSeq" id="XP_021841683.2">
    <property type="nucleotide sequence ID" value="XM_021985991.2"/>
</dbReference>
<accession>A0A9R0I388</accession>
<dbReference type="PRINTS" id="PR00682">
    <property type="entry name" value="IPNSYNTHASE"/>
</dbReference>
<dbReference type="PANTHER" id="PTHR47990">
    <property type="entry name" value="2-OXOGLUTARATE (2OG) AND FE(II)-DEPENDENT OXYGENASE SUPERFAMILY PROTEIN-RELATED"/>
    <property type="match status" value="1"/>
</dbReference>
<evidence type="ECO:0000259" key="4">
    <source>
        <dbReference type="PROSITE" id="PS51471"/>
    </source>
</evidence>
<dbReference type="AlphaFoldDB" id="A0A9R0I388"/>
<proteinExistence type="inferred from homology"/>
<reference evidence="5" key="1">
    <citation type="journal article" date="2021" name="Nat. Commun.">
        <title>Genomic analyses provide insights into spinach domestication and the genetic basis of agronomic traits.</title>
        <authorList>
            <person name="Cai X."/>
            <person name="Sun X."/>
            <person name="Xu C."/>
            <person name="Sun H."/>
            <person name="Wang X."/>
            <person name="Ge C."/>
            <person name="Zhang Z."/>
            <person name="Wang Q."/>
            <person name="Fei Z."/>
            <person name="Jiao C."/>
            <person name="Wang Q."/>
        </authorList>
    </citation>
    <scope>NUCLEOTIDE SEQUENCE [LARGE SCALE GENOMIC DNA]</scope>
    <source>
        <strain evidence="5">cv. Varoflay</strain>
    </source>
</reference>
<gene>
    <name evidence="6" type="primary">LOC110781943</name>
</gene>
<dbReference type="InterPro" id="IPR027443">
    <property type="entry name" value="IPNS-like_sf"/>
</dbReference>
<name>A0A9R0I388_SPIOL</name>
<evidence type="ECO:0000313" key="6">
    <source>
        <dbReference type="RefSeq" id="XP_021841683.2"/>
    </source>
</evidence>
<dbReference type="InterPro" id="IPR026992">
    <property type="entry name" value="DIOX_N"/>
</dbReference>
<dbReference type="KEGG" id="soe:110781943"/>
<dbReference type="PROSITE" id="PS51471">
    <property type="entry name" value="FE2OG_OXY"/>
    <property type="match status" value="1"/>
</dbReference>
<dbReference type="Gene3D" id="2.60.120.330">
    <property type="entry name" value="B-lactam Antibiotic, Isopenicillin N Synthase, Chain"/>
    <property type="match status" value="1"/>
</dbReference>
<sequence>MDLGVSILANTFTTPWDLQTKKKNTNLSNNNVPKSFIWSLNDDIGEPKEKLDAPIIDLQGFIIGDETATKNAAQVIKNACSNHGFFQVINHGIDPKLLNEAYSNMDQFFKLPNTQKAKAAKVSGTLWGLSVAHADRLSTNLPWKETLSFPYRAKNDDDDDDDEESVVDYFTSVMGNEFEPMGMVYQKYCEEMHKLSLLITELLATSLGVKRSYYRDFYEDAHSIMRLNYYPPCDEPNLVLGTGPHCDPTSLTVLYQDEVEGLEVFVNNKWHAIEPRRDALVINIGDTLMAMTNGEYKSCLHRAVVNEKIERKTMAFFLCPKEHKVVTPPSEILVNNKQRKYPDFTWSQLVEFTQKHYRADANTLQAFTNWIWSKSPSNDAN</sequence>
<dbReference type="GO" id="GO:0045544">
    <property type="term" value="F:gibberellin 20-oxidase activity"/>
    <property type="evidence" value="ECO:0000318"/>
    <property type="project" value="GO_Central"/>
</dbReference>
<dbReference type="GO" id="GO:0009908">
    <property type="term" value="P:flower development"/>
    <property type="evidence" value="ECO:0000318"/>
    <property type="project" value="GO_Central"/>
</dbReference>
<dbReference type="GO" id="GO:0009416">
    <property type="term" value="P:response to light stimulus"/>
    <property type="evidence" value="ECO:0000318"/>
    <property type="project" value="GO_Central"/>
</dbReference>
<feature type="domain" description="Fe2OG dioxygenase" evidence="4">
    <location>
        <begin position="220"/>
        <end position="320"/>
    </location>
</feature>
<keyword evidence="2 3" id="KW-0408">Iron</keyword>
<dbReference type="GO" id="GO:0009826">
    <property type="term" value="P:unidimensional cell growth"/>
    <property type="evidence" value="ECO:0000318"/>
    <property type="project" value="GO_Central"/>
</dbReference>
<evidence type="ECO:0000256" key="1">
    <source>
        <dbReference type="ARBA" id="ARBA00022723"/>
    </source>
</evidence>
<evidence type="ECO:0000256" key="2">
    <source>
        <dbReference type="ARBA" id="ARBA00023004"/>
    </source>
</evidence>